<proteinExistence type="inferred from homology"/>
<evidence type="ECO:0000259" key="4">
    <source>
        <dbReference type="Pfam" id="PF00535"/>
    </source>
</evidence>
<dbReference type="InterPro" id="IPR029044">
    <property type="entry name" value="Nucleotide-diphossugar_trans"/>
</dbReference>
<dbReference type="GO" id="GO:0016757">
    <property type="term" value="F:glycosyltransferase activity"/>
    <property type="evidence" value="ECO:0007669"/>
    <property type="project" value="UniProtKB-KW"/>
</dbReference>
<dbReference type="OrthoDB" id="9801954at2"/>
<dbReference type="InterPro" id="IPR001173">
    <property type="entry name" value="Glyco_trans_2-like"/>
</dbReference>
<keyword evidence="6" id="KW-1185">Reference proteome</keyword>
<organism evidence="5 6">
    <name type="scientific">Thioflexithrix psekupsensis</name>
    <dbReference type="NCBI Taxonomy" id="1570016"/>
    <lineage>
        <taxon>Bacteria</taxon>
        <taxon>Pseudomonadati</taxon>
        <taxon>Pseudomonadota</taxon>
        <taxon>Gammaproteobacteria</taxon>
        <taxon>Thiotrichales</taxon>
        <taxon>Thioflexithrix</taxon>
    </lineage>
</organism>
<dbReference type="Gene3D" id="3.90.550.10">
    <property type="entry name" value="Spore Coat Polysaccharide Biosynthesis Protein SpsA, Chain A"/>
    <property type="match status" value="1"/>
</dbReference>
<dbReference type="AlphaFoldDB" id="A0A251X627"/>
<dbReference type="Proteomes" id="UP000194798">
    <property type="component" value="Unassembled WGS sequence"/>
</dbReference>
<accession>A0A251X627</accession>
<keyword evidence="2" id="KW-0328">Glycosyltransferase</keyword>
<dbReference type="Pfam" id="PF00535">
    <property type="entry name" value="Glycos_transf_2"/>
    <property type="match status" value="1"/>
</dbReference>
<sequence length="300" mass="35166">MLNSPFRLSIVFLNYNRLADTRYTLSHLQHLVAHRHDIEIIAIDNASSDGTASFLRTQESERVIVLEMSENTGIAGYNEGFKRARGDYILVLDDDSHPVDGETLDRFIQRFDQQADIGVIACRIEDAQQHIVRTWHLPKEDYAGKSMAFVGCGFAIRRELFAQIGWYPASFFLYQNEMWVAIEVLKAGYTIYYDPTCRVIHRASPVGRSHWRRVYYPTRNTLWLIRHYFPFPMAYYLIVSRLFLGFIRAVQAFEFGWYYRAVKEGLFTPIAAQPLPKELREQLTPFWRQNSIWHQLIGRL</sequence>
<protein>
    <submittedName>
        <fullName evidence="5">Glycosyltransferase</fullName>
    </submittedName>
</protein>
<evidence type="ECO:0000313" key="6">
    <source>
        <dbReference type="Proteomes" id="UP000194798"/>
    </source>
</evidence>
<evidence type="ECO:0000256" key="1">
    <source>
        <dbReference type="ARBA" id="ARBA00006739"/>
    </source>
</evidence>
<dbReference type="SUPFAM" id="SSF53448">
    <property type="entry name" value="Nucleotide-diphospho-sugar transferases"/>
    <property type="match status" value="1"/>
</dbReference>
<comment type="similarity">
    <text evidence="1">Belongs to the glycosyltransferase 2 family.</text>
</comment>
<dbReference type="PANTHER" id="PTHR43179">
    <property type="entry name" value="RHAMNOSYLTRANSFERASE WBBL"/>
    <property type="match status" value="1"/>
</dbReference>
<evidence type="ECO:0000256" key="2">
    <source>
        <dbReference type="ARBA" id="ARBA00022676"/>
    </source>
</evidence>
<comment type="caution">
    <text evidence="5">The sequence shown here is derived from an EMBL/GenBank/DDBJ whole genome shotgun (WGS) entry which is preliminary data.</text>
</comment>
<gene>
    <name evidence="5" type="ORF">TPSD3_13625</name>
</gene>
<dbReference type="PANTHER" id="PTHR43179:SF12">
    <property type="entry name" value="GALACTOFURANOSYLTRANSFERASE GLFT2"/>
    <property type="match status" value="1"/>
</dbReference>
<feature type="domain" description="Glycosyltransferase 2-like" evidence="4">
    <location>
        <begin position="9"/>
        <end position="136"/>
    </location>
</feature>
<name>A0A251X627_9GAMM</name>
<keyword evidence="3 5" id="KW-0808">Transferase</keyword>
<dbReference type="EMBL" id="MSLT01000023">
    <property type="protein sequence ID" value="OUD12659.1"/>
    <property type="molecule type" value="Genomic_DNA"/>
</dbReference>
<reference evidence="5 6" key="1">
    <citation type="submission" date="2016-12" db="EMBL/GenBank/DDBJ databases">
        <title>Thioflexothrix psekupsii D3 genome sequencing and assembly.</title>
        <authorList>
            <person name="Fomenkov A."/>
            <person name="Vincze T."/>
            <person name="Grabovich M."/>
            <person name="Anton B.P."/>
            <person name="Dubinina G."/>
            <person name="Orlova M."/>
            <person name="Belousova E."/>
            <person name="Roberts R.J."/>
        </authorList>
    </citation>
    <scope>NUCLEOTIDE SEQUENCE [LARGE SCALE GENOMIC DNA]</scope>
    <source>
        <strain evidence="5">D3</strain>
    </source>
</reference>
<evidence type="ECO:0000313" key="5">
    <source>
        <dbReference type="EMBL" id="OUD12659.1"/>
    </source>
</evidence>
<evidence type="ECO:0000256" key="3">
    <source>
        <dbReference type="ARBA" id="ARBA00022679"/>
    </source>
</evidence>